<dbReference type="Pfam" id="PF08668">
    <property type="entry name" value="HDOD"/>
    <property type="match status" value="1"/>
</dbReference>
<accession>A0ABZ0JY09</accession>
<proteinExistence type="predicted"/>
<reference evidence="2 3" key="1">
    <citation type="submission" date="2023-10" db="EMBL/GenBank/DDBJ databases">
        <title>Complete genome sequence of Shewanella sp. DAU334.</title>
        <authorList>
            <person name="Lee Y.-S."/>
            <person name="Jeong H.-R."/>
            <person name="Hwang E.-J."/>
            <person name="Choi Y.-L."/>
            <person name="Kim G.-D."/>
        </authorList>
    </citation>
    <scope>NUCLEOTIDE SEQUENCE [LARGE SCALE GENOMIC DNA]</scope>
    <source>
        <strain evidence="2 3">DAU334</strain>
    </source>
</reference>
<name>A0ABZ0JY09_9GAMM</name>
<dbReference type="Proteomes" id="UP001529491">
    <property type="component" value="Chromosome"/>
</dbReference>
<protein>
    <submittedName>
        <fullName evidence="2">HDOD domain-containing protein</fullName>
    </submittedName>
</protein>
<dbReference type="SUPFAM" id="SSF109604">
    <property type="entry name" value="HD-domain/PDEase-like"/>
    <property type="match status" value="1"/>
</dbReference>
<keyword evidence="3" id="KW-1185">Reference proteome</keyword>
<dbReference type="Gene3D" id="1.10.3210.10">
    <property type="entry name" value="Hypothetical protein af1432"/>
    <property type="match status" value="1"/>
</dbReference>
<dbReference type="RefSeq" id="WP_310472281.1">
    <property type="nucleotide sequence ID" value="NZ_CP136522.1"/>
</dbReference>
<gene>
    <name evidence="2" type="ORF">RGE70_15180</name>
</gene>
<evidence type="ECO:0000313" key="2">
    <source>
        <dbReference type="EMBL" id="WOT04644.1"/>
    </source>
</evidence>
<feature type="domain" description="HDOD" evidence="1">
    <location>
        <begin position="104"/>
        <end position="310"/>
    </location>
</feature>
<dbReference type="InterPro" id="IPR013976">
    <property type="entry name" value="HDOD"/>
</dbReference>
<organism evidence="2 3">
    <name type="scientific">Shewanella youngdeokensis</name>
    <dbReference type="NCBI Taxonomy" id="2999068"/>
    <lineage>
        <taxon>Bacteria</taxon>
        <taxon>Pseudomonadati</taxon>
        <taxon>Pseudomonadota</taxon>
        <taxon>Gammaproteobacteria</taxon>
        <taxon>Alteromonadales</taxon>
        <taxon>Shewanellaceae</taxon>
        <taxon>Shewanella</taxon>
    </lineage>
</organism>
<evidence type="ECO:0000259" key="1">
    <source>
        <dbReference type="PROSITE" id="PS51833"/>
    </source>
</evidence>
<dbReference type="PROSITE" id="PS51833">
    <property type="entry name" value="HDOD"/>
    <property type="match status" value="1"/>
</dbReference>
<sequence length="385" mass="43847">MTISVAGGVKTGVVIEVEHRLQQQLIIGKSKPVEVVDELGSTVEDDTVDIEANKLEIEREAIRSRLAKQHQAKSLYNTISTQLIISANRSIEHQLSSVESVLLHSKLNEKHILLLEMLYSKQVDLSKVRPLVMGLPWLQRDLLNMINSPAFRHRRPKTSDVHVADIKLVLNYIGVENLQALIPYFCLRHLMPREQPQLLWLTRKIWRYSIISTIAAQALVTLHGKDRAFFYSCSLLSLLGSTCVISNCAKVFESTWGTWLREASADGDKELYDAVMAAQLPAADVYEQVLTHSGPLNWQLLEALNFADSRLTKTFKAIDTSLKYSDLDEDAKLLERANCFARVYLLKEADNITAAECRTMFDYYEITEQELIRLNSQNYRKLELL</sequence>
<dbReference type="EMBL" id="CP136522">
    <property type="protein sequence ID" value="WOT04644.1"/>
    <property type="molecule type" value="Genomic_DNA"/>
</dbReference>
<evidence type="ECO:0000313" key="3">
    <source>
        <dbReference type="Proteomes" id="UP001529491"/>
    </source>
</evidence>